<dbReference type="GO" id="GO:0016020">
    <property type="term" value="C:membrane"/>
    <property type="evidence" value="ECO:0007669"/>
    <property type="project" value="InterPro"/>
</dbReference>
<dbReference type="AlphaFoldDB" id="A0A2T4D7T7"/>
<keyword evidence="1" id="KW-1133">Transmembrane helix</keyword>
<gene>
    <name evidence="3" type="ORF">C9927_01040</name>
    <name evidence="4" type="ORF">C9927_01195</name>
</gene>
<dbReference type="EMBL" id="PYVF01000008">
    <property type="protein sequence ID" value="PTB89896.1"/>
    <property type="molecule type" value="Genomic_DNA"/>
</dbReference>
<evidence type="ECO:0000259" key="2">
    <source>
        <dbReference type="Pfam" id="PF20154"/>
    </source>
</evidence>
<sequence length="119" mass="13160">MKTLFNTTMTAGWSRLAALLSGALLVFAYAPFQQSWMVIPILVLLLWLGRDSSPRRAWQLGYLFGIGWFSAGLSWIYVSIDTFGGLPVVATIAVLAVLFAYLSLFPALALWAWRSATAR</sequence>
<evidence type="ECO:0000313" key="5">
    <source>
        <dbReference type="Proteomes" id="UP000242087"/>
    </source>
</evidence>
<dbReference type="PANTHER" id="PTHR38686:SF1">
    <property type="entry name" value="APOLIPOPROTEIN N-ACYLTRANSFERASE"/>
    <property type="match status" value="1"/>
</dbReference>
<dbReference type="GO" id="GO:0042158">
    <property type="term" value="P:lipoprotein biosynthetic process"/>
    <property type="evidence" value="ECO:0007669"/>
    <property type="project" value="InterPro"/>
</dbReference>
<dbReference type="EMBL" id="PYVF01000008">
    <property type="protein sequence ID" value="PTB89916.1"/>
    <property type="molecule type" value="Genomic_DNA"/>
</dbReference>
<proteinExistence type="predicted"/>
<dbReference type="Proteomes" id="UP000242087">
    <property type="component" value="Unassembled WGS sequence"/>
</dbReference>
<keyword evidence="3" id="KW-0449">Lipoprotein</keyword>
<dbReference type="InterPro" id="IPR004563">
    <property type="entry name" value="Apolipo_AcylTrfase"/>
</dbReference>
<keyword evidence="3" id="KW-0012">Acyltransferase</keyword>
<feature type="non-terminal residue" evidence="3">
    <location>
        <position position="119"/>
    </location>
</feature>
<organism evidence="3 5">
    <name type="scientific">Pseudidiomarina aestuarii</name>
    <dbReference type="NCBI Taxonomy" id="624146"/>
    <lineage>
        <taxon>Bacteria</taxon>
        <taxon>Pseudomonadati</taxon>
        <taxon>Pseudomonadota</taxon>
        <taxon>Gammaproteobacteria</taxon>
        <taxon>Alteromonadales</taxon>
        <taxon>Idiomarinaceae</taxon>
        <taxon>Pseudidiomarina</taxon>
    </lineage>
</organism>
<dbReference type="Pfam" id="PF20154">
    <property type="entry name" value="LNT_N"/>
    <property type="match status" value="1"/>
</dbReference>
<reference evidence="3 5" key="1">
    <citation type="submission" date="2018-03" db="EMBL/GenBank/DDBJ databases">
        <title>Cross-interface Injection: A General Nanoliter Liquid Handling Method Applied to Single Cells Genome Amplification Automated Nanoliter Liquid Handling Applied to Single Cell Multiple Displacement Amplification.</title>
        <authorList>
            <person name="Yun J."/>
            <person name="Xu P."/>
            <person name="Xu J."/>
            <person name="Dai X."/>
            <person name="Wang Y."/>
            <person name="Zheng X."/>
            <person name="Cao C."/>
            <person name="Yi Q."/>
            <person name="Zhu Y."/>
            <person name="Wang L."/>
            <person name="Dong Z."/>
            <person name="Huang Y."/>
            <person name="Huang L."/>
            <person name="Du W."/>
        </authorList>
    </citation>
    <scope>NUCLEOTIDE SEQUENCE [LARGE SCALE GENOMIC DNA]</scope>
    <source>
        <strain evidence="3 5">A12-4</strain>
    </source>
</reference>
<keyword evidence="3" id="KW-0808">Transferase</keyword>
<evidence type="ECO:0000256" key="1">
    <source>
        <dbReference type="SAM" id="Phobius"/>
    </source>
</evidence>
<name>A0A2T4D7T7_9GAMM</name>
<feature type="transmembrane region" description="Helical" evidence="1">
    <location>
        <begin position="20"/>
        <end position="48"/>
    </location>
</feature>
<dbReference type="PANTHER" id="PTHR38686">
    <property type="entry name" value="APOLIPOPROTEIN N-ACYLTRANSFERASE"/>
    <property type="match status" value="1"/>
</dbReference>
<comment type="caution">
    <text evidence="3">The sequence shown here is derived from an EMBL/GenBank/DDBJ whole genome shotgun (WGS) entry which is preliminary data.</text>
</comment>
<protein>
    <submittedName>
        <fullName evidence="3">Apolipoprotein N-acyltransferase</fullName>
    </submittedName>
</protein>
<feature type="transmembrane region" description="Helical" evidence="1">
    <location>
        <begin position="60"/>
        <end position="80"/>
    </location>
</feature>
<feature type="transmembrane region" description="Helical" evidence="1">
    <location>
        <begin position="86"/>
        <end position="113"/>
    </location>
</feature>
<keyword evidence="1" id="KW-0472">Membrane</keyword>
<dbReference type="InterPro" id="IPR045378">
    <property type="entry name" value="LNT_N"/>
</dbReference>
<feature type="domain" description="Apolipoprotein N-acyltransferase N-terminal" evidence="2">
    <location>
        <begin position="21"/>
        <end position="115"/>
    </location>
</feature>
<keyword evidence="1" id="KW-0812">Transmembrane</keyword>
<evidence type="ECO:0000313" key="4">
    <source>
        <dbReference type="EMBL" id="PTB89916.1"/>
    </source>
</evidence>
<dbReference type="GO" id="GO:0016410">
    <property type="term" value="F:N-acyltransferase activity"/>
    <property type="evidence" value="ECO:0007669"/>
    <property type="project" value="InterPro"/>
</dbReference>
<evidence type="ECO:0000313" key="3">
    <source>
        <dbReference type="EMBL" id="PTB89896.1"/>
    </source>
</evidence>
<accession>A0A2T4D7T7</accession>